<keyword evidence="6" id="KW-0282">Flagellum</keyword>
<dbReference type="PROSITE" id="PS00678">
    <property type="entry name" value="WD_REPEATS_1"/>
    <property type="match status" value="2"/>
</dbReference>
<dbReference type="PROSITE" id="PS50082">
    <property type="entry name" value="WD_REPEATS_2"/>
    <property type="match status" value="4"/>
</dbReference>
<keyword evidence="3" id="KW-0963">Cytoplasm</keyword>
<evidence type="ECO:0000256" key="1">
    <source>
        <dbReference type="ARBA" id="ARBA00004230"/>
    </source>
</evidence>
<dbReference type="PANTHER" id="PTHR13720:SF14">
    <property type="entry name" value="CILIA- AND FLAGELLA-ASSOCIATED PROTEIN 52"/>
    <property type="match status" value="1"/>
</dbReference>
<comment type="subunit">
    <text evidence="12">Microtubule inner protein component of sperm flagellar doublet microtubules. Interacts with BRCA2. Interacts with the CCT chaperonin complex. Interacts with HSP70. Interacts with AK8. Interacts with CFAP45. Interacts with DNAI1. Interacts with IQDC.</text>
</comment>
<dbReference type="InterPro" id="IPR019775">
    <property type="entry name" value="WD40_repeat_CS"/>
</dbReference>
<comment type="caution">
    <text evidence="14">The sequence shown here is derived from an EMBL/GenBank/DDBJ whole genome shotgun (WGS) entry which is preliminary data.</text>
</comment>
<evidence type="ECO:0000256" key="5">
    <source>
        <dbReference type="ARBA" id="ARBA00022737"/>
    </source>
</evidence>
<sequence length="665" mass="73361">MAKEKIDAPLLELESVIGFNGAVPGGLKVHPNRQNLIYPLGCTVVIEDITAPHKQSFLWGHSNNVSCVAVSKSGKYVASGQYTHMGFKADAIIWDFETRSLLQKLQLHMNKVEALAFSPNDKYLVTLGGQDDGCVVVWNLENGDAICGHDAQVESAGNTYCVAYSNVDDNLFVTGGDNTLRIWTLDRANRKIKATDVIMGQISRVVNCIEMADDWPKCEGDDKSKFFFCGTTTGDIIGVNISSNRFQFLGPEKKDDKFKRGVKSMTLVKSGELLVGAGDGEVAKVVFRIKEESNKKSTYKMQKLKSWIDQDDSGTKFKTKAGGVTSIALRGDGHQFFVGTENSQIYCFNFPQFTCELSKTCHSSEVNDIIFPFGNSDLIVTCQKEDIRVWALSKKRELTRLRVCNMTCNAVDITRDGSIIVSAWDDGTIRGYGFQASKDKREKFVLAKKFKIDQAHGKGVTAVAVTTDSNRSGLTIISGGGEGQVRVWRVTQNSDGSLTDTLVANMKEHKGSVSDIKVKKNGLECVSASTDGTAIIWDLKTYSRSQIVFANTLFKCVAYGVDECQIITSGTDRKIGYWESWDGQPIRELEGSKTGAIHALDMSPDNQHFLFSYEQGELCYVGIGHSGSIKKCKISPDHRCVVSVSDDGAILIWKFPFTPSMQQRY</sequence>
<accession>A0ABQ9FQZ2</accession>
<protein>
    <recommendedName>
        <fullName evidence="10">Cilia- and flagella-associated protein 52</fullName>
    </recommendedName>
</protein>
<dbReference type="InterPro" id="IPR036322">
    <property type="entry name" value="WD40_repeat_dom_sf"/>
</dbReference>
<evidence type="ECO:0000313" key="15">
    <source>
        <dbReference type="Proteomes" id="UP001217089"/>
    </source>
</evidence>
<keyword evidence="5" id="KW-0677">Repeat</keyword>
<keyword evidence="7" id="KW-0969">Cilium</keyword>
<dbReference type="Proteomes" id="UP001217089">
    <property type="component" value="Unassembled WGS sequence"/>
</dbReference>
<evidence type="ECO:0000256" key="6">
    <source>
        <dbReference type="ARBA" id="ARBA00022846"/>
    </source>
</evidence>
<evidence type="ECO:0000256" key="12">
    <source>
        <dbReference type="ARBA" id="ARBA00047117"/>
    </source>
</evidence>
<gene>
    <name evidence="14" type="ORF">KUTeg_003433</name>
</gene>
<reference evidence="14 15" key="1">
    <citation type="submission" date="2022-12" db="EMBL/GenBank/DDBJ databases">
        <title>Chromosome-level genome of Tegillarca granosa.</title>
        <authorList>
            <person name="Kim J."/>
        </authorList>
    </citation>
    <scope>NUCLEOTIDE SEQUENCE [LARGE SCALE GENOMIC DNA]</scope>
    <source>
        <strain evidence="14">Teg-2019</strain>
        <tissue evidence="14">Adductor muscle</tissue>
    </source>
</reference>
<evidence type="ECO:0000256" key="3">
    <source>
        <dbReference type="ARBA" id="ARBA00022490"/>
    </source>
</evidence>
<proteinExistence type="inferred from homology"/>
<feature type="repeat" description="WD" evidence="13">
    <location>
        <begin position="506"/>
        <end position="547"/>
    </location>
</feature>
<keyword evidence="8" id="KW-0966">Cell projection</keyword>
<comment type="subcellular location">
    <subcellularLocation>
        <location evidence="1">Cell projection</location>
        <location evidence="1">Cilium</location>
        <location evidence="1">Flagellum</location>
    </subcellularLocation>
    <subcellularLocation>
        <location evidence="2">Cytoplasm</location>
    </subcellularLocation>
</comment>
<dbReference type="SUPFAM" id="SSF75011">
    <property type="entry name" value="3-carboxy-cis,cis-mucoante lactonizing enzyme"/>
    <property type="match status" value="1"/>
</dbReference>
<evidence type="ECO:0000256" key="2">
    <source>
        <dbReference type="ARBA" id="ARBA00004496"/>
    </source>
</evidence>
<dbReference type="PROSITE" id="PS50294">
    <property type="entry name" value="WD_REPEATS_REGION"/>
    <property type="match status" value="1"/>
</dbReference>
<evidence type="ECO:0000256" key="10">
    <source>
        <dbReference type="ARBA" id="ARBA00029552"/>
    </source>
</evidence>
<evidence type="ECO:0000256" key="4">
    <source>
        <dbReference type="ARBA" id="ARBA00022574"/>
    </source>
</evidence>
<dbReference type="InterPro" id="IPR050630">
    <property type="entry name" value="WD_repeat_EMAP"/>
</dbReference>
<evidence type="ECO:0000256" key="7">
    <source>
        <dbReference type="ARBA" id="ARBA00023069"/>
    </source>
</evidence>
<dbReference type="InterPro" id="IPR001680">
    <property type="entry name" value="WD40_rpt"/>
</dbReference>
<evidence type="ECO:0000313" key="14">
    <source>
        <dbReference type="EMBL" id="KAJ8318342.1"/>
    </source>
</evidence>
<comment type="similarity">
    <text evidence="9">Belongs to the CFAP52 family.</text>
</comment>
<dbReference type="Pfam" id="PF00400">
    <property type="entry name" value="WD40"/>
    <property type="match status" value="6"/>
</dbReference>
<dbReference type="SUPFAM" id="SSF50978">
    <property type="entry name" value="WD40 repeat-like"/>
    <property type="match status" value="2"/>
</dbReference>
<name>A0ABQ9FQZ2_TEGGR</name>
<dbReference type="EMBL" id="JARBDR010000214">
    <property type="protein sequence ID" value="KAJ8318342.1"/>
    <property type="molecule type" value="Genomic_DNA"/>
</dbReference>
<dbReference type="Gene3D" id="2.130.10.10">
    <property type="entry name" value="YVTN repeat-like/Quinoprotein amine dehydrogenase"/>
    <property type="match status" value="3"/>
</dbReference>
<feature type="repeat" description="WD" evidence="13">
    <location>
        <begin position="453"/>
        <end position="490"/>
    </location>
</feature>
<organism evidence="14 15">
    <name type="scientific">Tegillarca granosa</name>
    <name type="common">Malaysian cockle</name>
    <name type="synonym">Anadara granosa</name>
    <dbReference type="NCBI Taxonomy" id="220873"/>
    <lineage>
        <taxon>Eukaryota</taxon>
        <taxon>Metazoa</taxon>
        <taxon>Spiralia</taxon>
        <taxon>Lophotrochozoa</taxon>
        <taxon>Mollusca</taxon>
        <taxon>Bivalvia</taxon>
        <taxon>Autobranchia</taxon>
        <taxon>Pteriomorphia</taxon>
        <taxon>Arcoida</taxon>
        <taxon>Arcoidea</taxon>
        <taxon>Arcidae</taxon>
        <taxon>Tegillarca</taxon>
    </lineage>
</organism>
<dbReference type="PANTHER" id="PTHR13720">
    <property type="entry name" value="WD-40 REPEAT PROTEIN"/>
    <property type="match status" value="1"/>
</dbReference>
<feature type="repeat" description="WD" evidence="13">
    <location>
        <begin position="105"/>
        <end position="148"/>
    </location>
</feature>
<evidence type="ECO:0000256" key="13">
    <source>
        <dbReference type="PROSITE-ProRule" id="PRU00221"/>
    </source>
</evidence>
<evidence type="ECO:0000256" key="8">
    <source>
        <dbReference type="ARBA" id="ARBA00023273"/>
    </source>
</evidence>
<dbReference type="InterPro" id="IPR015943">
    <property type="entry name" value="WD40/YVTN_repeat-like_dom_sf"/>
</dbReference>
<evidence type="ECO:0000256" key="9">
    <source>
        <dbReference type="ARBA" id="ARBA00029456"/>
    </source>
</evidence>
<keyword evidence="4 13" id="KW-0853">WD repeat</keyword>
<keyword evidence="15" id="KW-1185">Reference proteome</keyword>
<comment type="function">
    <text evidence="11">Microtubule inner protein (MIP) part of the dynein-decorated doublet microtubules (DMTs) in cilia axoneme. Important for proper ciliary and flagellar beating. May act in cooperation with CFAP45 and axonemal dynein subunit DNAH11. May play a role in cell growth and/or survival.</text>
</comment>
<feature type="repeat" description="WD" evidence="13">
    <location>
        <begin position="622"/>
        <end position="654"/>
    </location>
</feature>
<dbReference type="SMART" id="SM00320">
    <property type="entry name" value="WD40"/>
    <property type="match status" value="10"/>
</dbReference>
<evidence type="ECO:0000256" key="11">
    <source>
        <dbReference type="ARBA" id="ARBA00046056"/>
    </source>
</evidence>